<dbReference type="KEGG" id="vg:26628120"/>
<dbReference type="GeneID" id="26628120"/>
<reference evidence="3 4" key="1">
    <citation type="submission" date="2015-06" db="EMBL/GenBank/DDBJ databases">
        <authorList>
            <person name="Johnson F."/>
            <person name="Tran D."/>
            <person name="Clark G.T."/>
            <person name="Lara A."/>
            <person name="Mehany M."/>
            <person name="Saenz O."/>
            <person name="Layton S.R."/>
            <person name="Bhuiyan S."/>
            <person name="Donegan-Quick R."/>
            <person name="Benjamin R.C."/>
            <person name="Hughes L.E."/>
            <person name="Bradley K.W."/>
            <person name="Asai D.J."/>
            <person name="Bowman C.A."/>
            <person name="Russell D.A."/>
            <person name="Pope W.H."/>
            <person name="Jacobs-Sera D."/>
            <person name="Hendrix R.W."/>
            <person name="Hatfull G.F."/>
        </authorList>
    </citation>
    <scope>NUCLEOTIDE SEQUENCE [LARGE SCALE GENOMIC DNA]</scope>
</reference>
<accession>A0A0K1Y9D4</accession>
<evidence type="ECO:0000256" key="1">
    <source>
        <dbReference type="SAM" id="Coils"/>
    </source>
</evidence>
<keyword evidence="4" id="KW-1185">Reference proteome</keyword>
<name>A0A0K1Y9D4_9CAUD</name>
<sequence length="184" mass="20003">MSTPTETPNPESTVVTEEKPSEETTTETASTEETESTEEKPAEGEPKETAPEDSLPDWAKKELTKTRGEAANYRVKLREAEGALKNAKTVEEFEAARAEFSNKIAELETALMKEKVARKYELPDELAARLQGADEASLEADAKALQKFVTPAVPESLGGGLTPDDGEDDFDPVKAAQAARRKGY</sequence>
<feature type="compositionally biased region" description="Basic and acidic residues" evidence="2">
    <location>
        <begin position="58"/>
        <end position="68"/>
    </location>
</feature>
<keyword evidence="1" id="KW-0175">Coiled coil</keyword>
<evidence type="ECO:0000256" key="2">
    <source>
        <dbReference type="SAM" id="MobiDB-lite"/>
    </source>
</evidence>
<dbReference type="OrthoDB" id="16602at10239"/>
<feature type="compositionally biased region" description="Low complexity" evidence="2">
    <location>
        <begin position="1"/>
        <end position="15"/>
    </location>
</feature>
<evidence type="ECO:0000313" key="4">
    <source>
        <dbReference type="Proteomes" id="UP000201933"/>
    </source>
</evidence>
<evidence type="ECO:0000313" key="3">
    <source>
        <dbReference type="EMBL" id="AKY03692.1"/>
    </source>
</evidence>
<feature type="region of interest" description="Disordered" evidence="2">
    <location>
        <begin position="153"/>
        <end position="184"/>
    </location>
</feature>
<dbReference type="Proteomes" id="UP000201933">
    <property type="component" value="Segment"/>
</dbReference>
<gene>
    <name evidence="3" type="ORF">SEA_LANNISTER_10</name>
</gene>
<proteinExistence type="predicted"/>
<protein>
    <submittedName>
        <fullName evidence="3">Scaffolding protein</fullName>
    </submittedName>
</protein>
<dbReference type="EMBL" id="KT184391">
    <property type="protein sequence ID" value="AKY03692.1"/>
    <property type="molecule type" value="Genomic_DNA"/>
</dbReference>
<feature type="coiled-coil region" evidence="1">
    <location>
        <begin position="70"/>
        <end position="110"/>
    </location>
</feature>
<feature type="region of interest" description="Disordered" evidence="2">
    <location>
        <begin position="1"/>
        <end position="68"/>
    </location>
</feature>
<dbReference type="RefSeq" id="YP_009200950.1">
    <property type="nucleotide sequence ID" value="NC_028827.1"/>
</dbReference>
<organism evidence="3 4">
    <name type="scientific">Streptomyces phage Lannister</name>
    <dbReference type="NCBI Taxonomy" id="1674927"/>
    <lineage>
        <taxon>Viruses</taxon>
        <taxon>Duplodnaviria</taxon>
        <taxon>Heunggongvirae</taxon>
        <taxon>Uroviricota</taxon>
        <taxon>Caudoviricetes</taxon>
        <taxon>Arquatrovirinae</taxon>
        <taxon>Likavirus</taxon>
        <taxon>Likavirus lannister</taxon>
    </lineage>
</organism>
<feature type="compositionally biased region" description="Basic and acidic residues" evidence="2">
    <location>
        <begin position="37"/>
        <end position="50"/>
    </location>
</feature>